<organism evidence="5 6">
    <name type="scientific">Heterobasidion irregulare (strain TC 32-1)</name>
    <dbReference type="NCBI Taxonomy" id="747525"/>
    <lineage>
        <taxon>Eukaryota</taxon>
        <taxon>Fungi</taxon>
        <taxon>Dikarya</taxon>
        <taxon>Basidiomycota</taxon>
        <taxon>Agaricomycotina</taxon>
        <taxon>Agaricomycetes</taxon>
        <taxon>Russulales</taxon>
        <taxon>Bondarzewiaceae</taxon>
        <taxon>Heterobasidion</taxon>
        <taxon>Heterobasidion annosum species complex</taxon>
    </lineage>
</organism>
<dbReference type="PROSITE" id="PS50158">
    <property type="entry name" value="ZF_CCHC"/>
    <property type="match status" value="1"/>
</dbReference>
<keyword evidence="2" id="KW-0479">Metal-binding</keyword>
<evidence type="ECO:0000313" key="6">
    <source>
        <dbReference type="Proteomes" id="UP000030671"/>
    </source>
</evidence>
<sequence length="234" mass="26053">VIPEDSEQEETACEIDGRLRARTAQKAILANSTSFRSDYLNRFHNQISPRYNSTNAPRRMNNQVVDMDIDATRKRNALSQKRKHDGKPPGACYYCGKTGHWNADCPSLRRGVRPIRGNSKKRMGTTGRRSRAVDLEGEDDAPAMGNQAGIYRGMETEDVHRNNQRVPQPGPSMERPHSTPSGRPQTNHGQRTMLPNGRRGDGDVSHSARIGAVLGELGEDEAREVILGHAERFS</sequence>
<dbReference type="Proteomes" id="UP000030671">
    <property type="component" value="Unassembled WGS sequence"/>
</dbReference>
<proteinExistence type="predicted"/>
<evidence type="ECO:0000256" key="3">
    <source>
        <dbReference type="SAM" id="MobiDB-lite"/>
    </source>
</evidence>
<dbReference type="HOGENOM" id="CLU_1187442_0_0_1"/>
<feature type="region of interest" description="Disordered" evidence="3">
    <location>
        <begin position="112"/>
        <end position="131"/>
    </location>
</feature>
<evidence type="ECO:0000313" key="5">
    <source>
        <dbReference type="EMBL" id="ETW82186.1"/>
    </source>
</evidence>
<dbReference type="GO" id="GO:0006397">
    <property type="term" value="P:mRNA processing"/>
    <property type="evidence" value="ECO:0007669"/>
    <property type="project" value="UniProtKB-KW"/>
</dbReference>
<dbReference type="InterPro" id="IPR001878">
    <property type="entry name" value="Znf_CCHC"/>
</dbReference>
<dbReference type="GeneID" id="20670400"/>
<keyword evidence="2" id="KW-0862">Zinc</keyword>
<keyword evidence="6" id="KW-1185">Reference proteome</keyword>
<dbReference type="RefSeq" id="XP_009546737.1">
    <property type="nucleotide sequence ID" value="XM_009548442.1"/>
</dbReference>
<feature type="compositionally biased region" description="Polar residues" evidence="3">
    <location>
        <begin position="178"/>
        <end position="190"/>
    </location>
</feature>
<name>W4KAT1_HETIT</name>
<reference evidence="5 6" key="1">
    <citation type="journal article" date="2012" name="New Phytol.">
        <title>Insight into trade-off between wood decay and parasitism from the genome of a fungal forest pathogen.</title>
        <authorList>
            <person name="Olson A."/>
            <person name="Aerts A."/>
            <person name="Asiegbu F."/>
            <person name="Belbahri L."/>
            <person name="Bouzid O."/>
            <person name="Broberg A."/>
            <person name="Canback B."/>
            <person name="Coutinho P.M."/>
            <person name="Cullen D."/>
            <person name="Dalman K."/>
            <person name="Deflorio G."/>
            <person name="van Diepen L.T."/>
            <person name="Dunand C."/>
            <person name="Duplessis S."/>
            <person name="Durling M."/>
            <person name="Gonthier P."/>
            <person name="Grimwood J."/>
            <person name="Fossdal C.G."/>
            <person name="Hansson D."/>
            <person name="Henrissat B."/>
            <person name="Hietala A."/>
            <person name="Himmelstrand K."/>
            <person name="Hoffmeister D."/>
            <person name="Hogberg N."/>
            <person name="James T.Y."/>
            <person name="Karlsson M."/>
            <person name="Kohler A."/>
            <person name="Kues U."/>
            <person name="Lee Y.H."/>
            <person name="Lin Y.C."/>
            <person name="Lind M."/>
            <person name="Lindquist E."/>
            <person name="Lombard V."/>
            <person name="Lucas S."/>
            <person name="Lunden K."/>
            <person name="Morin E."/>
            <person name="Murat C."/>
            <person name="Park J."/>
            <person name="Raffaello T."/>
            <person name="Rouze P."/>
            <person name="Salamov A."/>
            <person name="Schmutz J."/>
            <person name="Solheim H."/>
            <person name="Stahlberg J."/>
            <person name="Velez H."/>
            <person name="de Vries R.P."/>
            <person name="Wiebenga A."/>
            <person name="Woodward S."/>
            <person name="Yakovlev I."/>
            <person name="Garbelotto M."/>
            <person name="Martin F."/>
            <person name="Grigoriev I.V."/>
            <person name="Stenlid J."/>
        </authorList>
    </citation>
    <scope>NUCLEOTIDE SEQUENCE [LARGE SCALE GENOMIC DNA]</scope>
    <source>
        <strain evidence="5 6">TC 32-1</strain>
    </source>
</reference>
<dbReference type="InterPro" id="IPR036875">
    <property type="entry name" value="Znf_CCHC_sf"/>
</dbReference>
<feature type="non-terminal residue" evidence="5">
    <location>
        <position position="1"/>
    </location>
</feature>
<dbReference type="Pfam" id="PF00098">
    <property type="entry name" value="zf-CCHC"/>
    <property type="match status" value="1"/>
</dbReference>
<accession>W4KAT1</accession>
<evidence type="ECO:0000256" key="1">
    <source>
        <dbReference type="ARBA" id="ARBA00022664"/>
    </source>
</evidence>
<keyword evidence="1" id="KW-0507">mRNA processing</keyword>
<evidence type="ECO:0000256" key="2">
    <source>
        <dbReference type="PROSITE-ProRule" id="PRU00047"/>
    </source>
</evidence>
<keyword evidence="2" id="KW-0863">Zinc-finger</keyword>
<dbReference type="SMART" id="SM00343">
    <property type="entry name" value="ZnF_C2HC"/>
    <property type="match status" value="1"/>
</dbReference>
<feature type="domain" description="CCHC-type" evidence="4">
    <location>
        <begin position="92"/>
        <end position="107"/>
    </location>
</feature>
<dbReference type="EMBL" id="KI925458">
    <property type="protein sequence ID" value="ETW82186.1"/>
    <property type="molecule type" value="Genomic_DNA"/>
</dbReference>
<dbReference type="Gene3D" id="4.10.60.10">
    <property type="entry name" value="Zinc finger, CCHC-type"/>
    <property type="match status" value="1"/>
</dbReference>
<dbReference type="GO" id="GO:0008270">
    <property type="term" value="F:zinc ion binding"/>
    <property type="evidence" value="ECO:0007669"/>
    <property type="project" value="UniProtKB-KW"/>
</dbReference>
<dbReference type="GO" id="GO:0003676">
    <property type="term" value="F:nucleic acid binding"/>
    <property type="evidence" value="ECO:0007669"/>
    <property type="project" value="InterPro"/>
</dbReference>
<feature type="compositionally biased region" description="Basic residues" evidence="3">
    <location>
        <begin position="112"/>
        <end position="123"/>
    </location>
</feature>
<dbReference type="OrthoDB" id="6153280at2759"/>
<dbReference type="KEGG" id="hir:HETIRDRAFT_317203"/>
<dbReference type="AlphaFoldDB" id="W4KAT1"/>
<gene>
    <name evidence="5" type="ORF">HETIRDRAFT_317203</name>
</gene>
<feature type="region of interest" description="Disordered" evidence="3">
    <location>
        <begin position="162"/>
        <end position="205"/>
    </location>
</feature>
<evidence type="ECO:0000259" key="4">
    <source>
        <dbReference type="PROSITE" id="PS50158"/>
    </source>
</evidence>
<dbReference type="InParanoid" id="W4KAT1"/>
<dbReference type="SUPFAM" id="SSF57756">
    <property type="entry name" value="Retrovirus zinc finger-like domains"/>
    <property type="match status" value="1"/>
</dbReference>
<protein>
    <recommendedName>
        <fullName evidence="4">CCHC-type domain-containing protein</fullName>
    </recommendedName>
</protein>